<protein>
    <recommendedName>
        <fullName evidence="4">Sulfotransferase</fullName>
    </recommendedName>
</protein>
<dbReference type="Gene3D" id="3.40.50.300">
    <property type="entry name" value="P-loop containing nucleotide triphosphate hydrolases"/>
    <property type="match status" value="1"/>
</dbReference>
<dbReference type="SUPFAM" id="SSF52540">
    <property type="entry name" value="P-loop containing nucleoside triphosphate hydrolases"/>
    <property type="match status" value="1"/>
</dbReference>
<sequence length="286" mass="33380">MELSDEIAKRAFIVGCSRSGTTVLQVSVASHPRIASFPETFFFQRLPGRLGRLPLWLGLASEEAGPTLRQVLNEIGRPDLEERIPRSWRLRPYVETYLDVLDREALDKRDDLWVEKTPTHVHRLPLILRYVPRVHVIHMIRDGRDVVGSICHRAHTYEDSFSEKQKDPAFGIQRWNRSLKESVQYLGTPGHTFVVYDRFVRAPEETLKRVARDLEISYDSRMVTGTDEAAEAVIPDRKKWIERAKEPPQEGESKFHRMFSATEREDVERRLRLDLYKRVLHAVEEK</sequence>
<dbReference type="AlphaFoldDB" id="A0A9X2UBI7"/>
<reference evidence="2" key="1">
    <citation type="submission" date="2022-08" db="EMBL/GenBank/DDBJ databases">
        <title>Genomic Encyclopedia of Type Strains, Phase V (KMG-V): Genome sequencing to study the core and pangenomes of soil and plant-associated prokaryotes.</title>
        <authorList>
            <person name="Whitman W."/>
        </authorList>
    </citation>
    <scope>NUCLEOTIDE SEQUENCE</scope>
    <source>
        <strain evidence="2">SP2017</strain>
    </source>
</reference>
<dbReference type="Pfam" id="PF13469">
    <property type="entry name" value="Sulfotransfer_3"/>
    <property type="match status" value="1"/>
</dbReference>
<dbReference type="InterPro" id="IPR026634">
    <property type="entry name" value="TPST-like"/>
</dbReference>
<dbReference type="PANTHER" id="PTHR12788:SF10">
    <property type="entry name" value="PROTEIN-TYROSINE SULFOTRANSFERASE"/>
    <property type="match status" value="1"/>
</dbReference>
<dbReference type="InterPro" id="IPR027417">
    <property type="entry name" value="P-loop_NTPase"/>
</dbReference>
<evidence type="ECO:0000256" key="1">
    <source>
        <dbReference type="ARBA" id="ARBA00022679"/>
    </source>
</evidence>
<organism evidence="2 3">
    <name type="scientific">Salinibacter ruber</name>
    <dbReference type="NCBI Taxonomy" id="146919"/>
    <lineage>
        <taxon>Bacteria</taxon>
        <taxon>Pseudomonadati</taxon>
        <taxon>Rhodothermota</taxon>
        <taxon>Rhodothermia</taxon>
        <taxon>Rhodothermales</taxon>
        <taxon>Salinibacteraceae</taxon>
        <taxon>Salinibacter</taxon>
    </lineage>
</organism>
<keyword evidence="1" id="KW-0808">Transferase</keyword>
<proteinExistence type="predicted"/>
<evidence type="ECO:0000313" key="2">
    <source>
        <dbReference type="EMBL" id="MCS3953275.1"/>
    </source>
</evidence>
<gene>
    <name evidence="2" type="ORF">GGP83_003250</name>
</gene>
<name>A0A9X2UBI7_9BACT</name>
<comment type="caution">
    <text evidence="2">The sequence shown here is derived from an EMBL/GenBank/DDBJ whole genome shotgun (WGS) entry which is preliminary data.</text>
</comment>
<evidence type="ECO:0008006" key="4">
    <source>
        <dbReference type="Google" id="ProtNLM"/>
    </source>
</evidence>
<dbReference type="PANTHER" id="PTHR12788">
    <property type="entry name" value="PROTEIN-TYROSINE SULFOTRANSFERASE 2"/>
    <property type="match status" value="1"/>
</dbReference>
<dbReference type="Proteomes" id="UP001155010">
    <property type="component" value="Unassembled WGS sequence"/>
</dbReference>
<dbReference type="RefSeq" id="WP_208423900.1">
    <property type="nucleotide sequence ID" value="NZ_JANTZN010000018.1"/>
</dbReference>
<dbReference type="EMBL" id="JANUBB010000020">
    <property type="protein sequence ID" value="MCS3953275.1"/>
    <property type="molecule type" value="Genomic_DNA"/>
</dbReference>
<evidence type="ECO:0000313" key="3">
    <source>
        <dbReference type="Proteomes" id="UP001155010"/>
    </source>
</evidence>
<dbReference type="GO" id="GO:0008476">
    <property type="term" value="F:protein-tyrosine sulfotransferase activity"/>
    <property type="evidence" value="ECO:0007669"/>
    <property type="project" value="InterPro"/>
</dbReference>
<accession>A0A9X2UBI7</accession>